<protein>
    <recommendedName>
        <fullName evidence="5">SHOCT domain-containing protein</fullName>
    </recommendedName>
</protein>
<comment type="caution">
    <text evidence="3">The sequence shown here is derived from an EMBL/GenBank/DDBJ whole genome shotgun (WGS) entry which is preliminary data.</text>
</comment>
<feature type="region of interest" description="Disordered" evidence="1">
    <location>
        <begin position="153"/>
        <end position="178"/>
    </location>
</feature>
<reference evidence="3 4" key="1">
    <citation type="submission" date="2017-02" db="EMBL/GenBank/DDBJ databases">
        <title>Natronthermophilus aegyptiacus gen. nov.,sp. nov., an aerobic, extremely halophilic alkalithermophilic archaeon isolated from the athalassohaline Wadi An Natrun, Egypt.</title>
        <authorList>
            <person name="Zhao B."/>
        </authorList>
    </citation>
    <scope>NUCLEOTIDE SEQUENCE [LARGE SCALE GENOMIC DNA]</scope>
    <source>
        <strain evidence="3 4">CGMCC 1.3597</strain>
    </source>
</reference>
<dbReference type="RefSeq" id="WP_087715090.1">
    <property type="nucleotide sequence ID" value="NZ_MWPH01000003.1"/>
</dbReference>
<proteinExistence type="predicted"/>
<feature type="compositionally biased region" description="Basic and acidic residues" evidence="1">
    <location>
        <begin position="114"/>
        <end position="124"/>
    </location>
</feature>
<name>A0A202E5E8_9EURY</name>
<keyword evidence="4" id="KW-1185">Reference proteome</keyword>
<keyword evidence="2" id="KW-0472">Membrane</keyword>
<evidence type="ECO:0008006" key="5">
    <source>
        <dbReference type="Google" id="ProtNLM"/>
    </source>
</evidence>
<gene>
    <name evidence="3" type="ORF">B2G88_13855</name>
</gene>
<feature type="transmembrane region" description="Helical" evidence="2">
    <location>
        <begin position="30"/>
        <end position="54"/>
    </location>
</feature>
<evidence type="ECO:0000313" key="4">
    <source>
        <dbReference type="Proteomes" id="UP000196084"/>
    </source>
</evidence>
<dbReference type="AlphaFoldDB" id="A0A202E5E8"/>
<keyword evidence="2" id="KW-1133">Transmembrane helix</keyword>
<dbReference type="EMBL" id="MWPH01000003">
    <property type="protein sequence ID" value="OVE83523.1"/>
    <property type="molecule type" value="Genomic_DNA"/>
</dbReference>
<feature type="compositionally biased region" description="Basic and acidic residues" evidence="1">
    <location>
        <begin position="164"/>
        <end position="178"/>
    </location>
</feature>
<feature type="transmembrane region" description="Helical" evidence="2">
    <location>
        <begin position="60"/>
        <end position="83"/>
    </location>
</feature>
<evidence type="ECO:0000256" key="1">
    <source>
        <dbReference type="SAM" id="MobiDB-lite"/>
    </source>
</evidence>
<evidence type="ECO:0000256" key="2">
    <source>
        <dbReference type="SAM" id="Phobius"/>
    </source>
</evidence>
<organism evidence="3 4">
    <name type="scientific">Natronolimnobius baerhuensis</name>
    <dbReference type="NCBI Taxonomy" id="253108"/>
    <lineage>
        <taxon>Archaea</taxon>
        <taxon>Methanobacteriati</taxon>
        <taxon>Methanobacteriota</taxon>
        <taxon>Stenosarchaea group</taxon>
        <taxon>Halobacteria</taxon>
        <taxon>Halobacteriales</taxon>
        <taxon>Natrialbaceae</taxon>
        <taxon>Natronolimnobius</taxon>
    </lineage>
</organism>
<keyword evidence="2" id="KW-0812">Transmembrane</keyword>
<accession>A0A202E5E8</accession>
<dbReference type="OrthoDB" id="178074at2157"/>
<evidence type="ECO:0000313" key="3">
    <source>
        <dbReference type="EMBL" id="OVE83523.1"/>
    </source>
</evidence>
<feature type="region of interest" description="Disordered" evidence="1">
    <location>
        <begin position="104"/>
        <end position="126"/>
    </location>
</feature>
<dbReference type="Proteomes" id="UP000196084">
    <property type="component" value="Unassembled WGS sequence"/>
</dbReference>
<sequence>MTSRRPDESSWRRWHALVEHYTPDGALGRWLLGSLSSFFGLWLLAIFGAEVIYWGLSLAMLFWTTVLLGVGIPMVLVGLLTLWPLYLSLIGNLESAADYSVPGMDRANPPVETPQRDPSAKDDVDATDPFADLKRQYAAGDLSEDEFERRLDARLDEVDSSTRGADDNTTRDRLQDHN</sequence>